<dbReference type="GO" id="GO:0030150">
    <property type="term" value="P:protein import into mitochondrial matrix"/>
    <property type="evidence" value="ECO:0007669"/>
    <property type="project" value="TreeGrafter"/>
</dbReference>
<sequence length="200" mass="22143">MALQTLLRRVRSKAPSVTRPSDYLEGLPQFGNARPTLPNRAINWTSILVRTLNANKSFGQRGYSSEVSSIHTDNCRVSLDSSTQRAVKENDGQCDSMNGVNLGSKVSKRHNLAMIFTCTVCQTRSAKTMSRETYEKGVVIARCGGCKNLHLIADRLGWFGEPGSVEDFLNHKGVEIRKGTEESYEFSVEDLAGWSPPSKE</sequence>
<keyword evidence="3" id="KW-0862">Zinc</keyword>
<keyword evidence="1" id="KW-0479">Metal-binding</keyword>
<dbReference type="InterPro" id="IPR024158">
    <property type="entry name" value="Mt_import_TIM15"/>
</dbReference>
<dbReference type="GO" id="GO:0005739">
    <property type="term" value="C:mitochondrion"/>
    <property type="evidence" value="ECO:0007669"/>
    <property type="project" value="TreeGrafter"/>
</dbReference>
<protein>
    <recommendedName>
        <fullName evidence="5">DNL-type domain-containing protein</fullName>
    </recommendedName>
</protein>
<keyword evidence="2 4" id="KW-0863">Zinc-finger</keyword>
<dbReference type="GO" id="GO:0050821">
    <property type="term" value="P:protein stabilization"/>
    <property type="evidence" value="ECO:0007669"/>
    <property type="project" value="TreeGrafter"/>
</dbReference>
<accession>A0A9D4V205</accession>
<keyword evidence="7" id="KW-1185">Reference proteome</keyword>
<evidence type="ECO:0000313" key="7">
    <source>
        <dbReference type="Proteomes" id="UP000886520"/>
    </source>
</evidence>
<dbReference type="GO" id="GO:0051087">
    <property type="term" value="F:protein-folding chaperone binding"/>
    <property type="evidence" value="ECO:0007669"/>
    <property type="project" value="TreeGrafter"/>
</dbReference>
<proteinExistence type="predicted"/>
<evidence type="ECO:0000256" key="3">
    <source>
        <dbReference type="ARBA" id="ARBA00022833"/>
    </source>
</evidence>
<dbReference type="PROSITE" id="PS51501">
    <property type="entry name" value="ZF_DNL"/>
    <property type="match status" value="1"/>
</dbReference>
<dbReference type="GO" id="GO:0008270">
    <property type="term" value="F:zinc ion binding"/>
    <property type="evidence" value="ECO:0007669"/>
    <property type="project" value="UniProtKB-KW"/>
</dbReference>
<dbReference type="InterPro" id="IPR007853">
    <property type="entry name" value="Znf_DNL-typ"/>
</dbReference>
<evidence type="ECO:0000256" key="1">
    <source>
        <dbReference type="ARBA" id="ARBA00022723"/>
    </source>
</evidence>
<reference evidence="6" key="1">
    <citation type="submission" date="2021-01" db="EMBL/GenBank/DDBJ databases">
        <title>Adiantum capillus-veneris genome.</title>
        <authorList>
            <person name="Fang Y."/>
            <person name="Liao Q."/>
        </authorList>
    </citation>
    <scope>NUCLEOTIDE SEQUENCE</scope>
    <source>
        <strain evidence="6">H3</strain>
        <tissue evidence="6">Leaf</tissue>
    </source>
</reference>
<evidence type="ECO:0000313" key="6">
    <source>
        <dbReference type="EMBL" id="KAI5078109.1"/>
    </source>
</evidence>
<name>A0A9D4V205_ADICA</name>
<dbReference type="PANTHER" id="PTHR20922">
    <property type="entry name" value="DNL-TYPE ZINC FINGER PROTEIN"/>
    <property type="match status" value="1"/>
</dbReference>
<evidence type="ECO:0000256" key="2">
    <source>
        <dbReference type="ARBA" id="ARBA00022771"/>
    </source>
</evidence>
<dbReference type="OrthoDB" id="512667at2759"/>
<organism evidence="6 7">
    <name type="scientific">Adiantum capillus-veneris</name>
    <name type="common">Maidenhair fern</name>
    <dbReference type="NCBI Taxonomy" id="13818"/>
    <lineage>
        <taxon>Eukaryota</taxon>
        <taxon>Viridiplantae</taxon>
        <taxon>Streptophyta</taxon>
        <taxon>Embryophyta</taxon>
        <taxon>Tracheophyta</taxon>
        <taxon>Polypodiopsida</taxon>
        <taxon>Polypodiidae</taxon>
        <taxon>Polypodiales</taxon>
        <taxon>Pteridineae</taxon>
        <taxon>Pteridaceae</taxon>
        <taxon>Vittarioideae</taxon>
        <taxon>Adiantum</taxon>
    </lineage>
</organism>
<dbReference type="AlphaFoldDB" id="A0A9D4V205"/>
<evidence type="ECO:0000259" key="5">
    <source>
        <dbReference type="PROSITE" id="PS51501"/>
    </source>
</evidence>
<dbReference type="Pfam" id="PF05180">
    <property type="entry name" value="zf-DNL"/>
    <property type="match status" value="1"/>
</dbReference>
<evidence type="ECO:0000256" key="4">
    <source>
        <dbReference type="PROSITE-ProRule" id="PRU00834"/>
    </source>
</evidence>
<dbReference type="Proteomes" id="UP000886520">
    <property type="component" value="Chromosome 7"/>
</dbReference>
<dbReference type="PANTHER" id="PTHR20922:SF13">
    <property type="entry name" value="DNL-TYPE ZINC FINGER PROTEIN"/>
    <property type="match status" value="1"/>
</dbReference>
<feature type="domain" description="DNL-type" evidence="5">
    <location>
        <begin position="107"/>
        <end position="200"/>
    </location>
</feature>
<comment type="caution">
    <text evidence="6">The sequence shown here is derived from an EMBL/GenBank/DDBJ whole genome shotgun (WGS) entry which is preliminary data.</text>
</comment>
<gene>
    <name evidence="6" type="ORF">GOP47_0007933</name>
</gene>
<dbReference type="EMBL" id="JABFUD020000007">
    <property type="protein sequence ID" value="KAI5078109.1"/>
    <property type="molecule type" value="Genomic_DNA"/>
</dbReference>
<dbReference type="GO" id="GO:0006457">
    <property type="term" value="P:protein folding"/>
    <property type="evidence" value="ECO:0007669"/>
    <property type="project" value="TreeGrafter"/>
</dbReference>